<dbReference type="SUPFAM" id="SSF52540">
    <property type="entry name" value="P-loop containing nucleoside triphosphate hydrolases"/>
    <property type="match status" value="1"/>
</dbReference>
<dbReference type="EMBL" id="CP022745">
    <property type="protein sequence ID" value="ASY45687.1"/>
    <property type="molecule type" value="Genomic_DNA"/>
</dbReference>
<dbReference type="Gene3D" id="3.40.50.300">
    <property type="entry name" value="P-loop containing nucleotide triphosphate hydrolases"/>
    <property type="match status" value="1"/>
</dbReference>
<dbReference type="InterPro" id="IPR027417">
    <property type="entry name" value="P-loop_NTPase"/>
</dbReference>
<dbReference type="InterPro" id="IPR026634">
    <property type="entry name" value="TPST-like"/>
</dbReference>
<proteinExistence type="predicted"/>
<dbReference type="Pfam" id="PF13469">
    <property type="entry name" value="Sulfotransfer_3"/>
    <property type="match status" value="1"/>
</dbReference>
<gene>
    <name evidence="2" type="ORF">CJD35_06610</name>
</gene>
<dbReference type="PANTHER" id="PTHR12788:SF10">
    <property type="entry name" value="PROTEIN-TYROSINE SULFOTRANSFERASE"/>
    <property type="match status" value="1"/>
</dbReference>
<evidence type="ECO:0000313" key="2">
    <source>
        <dbReference type="EMBL" id="ASY45687.1"/>
    </source>
</evidence>
<sequence>MFVVGCQRSGSTLLGAMLGSGNRMIATPESQFVADLMPHDPRQIMELGRAIDAITAHPRFKLWNFSIGDQRPAGYGTFMDAVNWLVRTYGARSGRMDIDYWVEHQPGNVRHMRALAEACPDARFVHIVRDGRAVANSLLKVDWGPNSISSAAHFWSQRVAMGMALRDCLAPNRWARVRYEDLLAQPDEELRRICATLELPFDEAMIAARGYHVPPSTRKQHHLVGQALAPQRIDAWQQELSQRQVEIFEAHVGPLITYLGYQLSFGRSARLPSAAETARMIMVQLVQGYRNRLKLAINIGRARAERTAADNGSTAATAYPWRRGVLRRICQMASRLVVK</sequence>
<dbReference type="GO" id="GO:0008476">
    <property type="term" value="F:protein-tyrosine sulfotransferase activity"/>
    <property type="evidence" value="ECO:0007669"/>
    <property type="project" value="InterPro"/>
</dbReference>
<dbReference type="Proteomes" id="UP000217141">
    <property type="component" value="Chromosome I"/>
</dbReference>
<reference evidence="2 3" key="1">
    <citation type="submission" date="2017-08" db="EMBL/GenBank/DDBJ databases">
        <title>Whole Genome Sequence of Sphingobium hydrophobicum C1: Insights into Adaption to the Electronic-waste Contaminated Sediment.</title>
        <authorList>
            <person name="Song D."/>
            <person name="Chen X."/>
            <person name="Xu M."/>
        </authorList>
    </citation>
    <scope>NUCLEOTIDE SEQUENCE [LARGE SCALE GENOMIC DNA]</scope>
    <source>
        <strain evidence="2 3">C1</strain>
    </source>
</reference>
<organism evidence="2 3">
    <name type="scientific">Sphingobium xenophagum</name>
    <dbReference type="NCBI Taxonomy" id="121428"/>
    <lineage>
        <taxon>Bacteria</taxon>
        <taxon>Pseudomonadati</taxon>
        <taxon>Pseudomonadota</taxon>
        <taxon>Alphaproteobacteria</taxon>
        <taxon>Sphingomonadales</taxon>
        <taxon>Sphingomonadaceae</taxon>
        <taxon>Sphingobium</taxon>
    </lineage>
</organism>
<protein>
    <submittedName>
        <fullName evidence="2">Sulfotransferase</fullName>
    </submittedName>
</protein>
<dbReference type="PANTHER" id="PTHR12788">
    <property type="entry name" value="PROTEIN-TYROSINE SULFOTRANSFERASE 2"/>
    <property type="match status" value="1"/>
</dbReference>
<keyword evidence="1 2" id="KW-0808">Transferase</keyword>
<name>A0A249MX08_SPHXE</name>
<dbReference type="KEGG" id="shyd:CJD35_06610"/>
<dbReference type="AlphaFoldDB" id="A0A249MX08"/>
<evidence type="ECO:0000313" key="3">
    <source>
        <dbReference type="Proteomes" id="UP000217141"/>
    </source>
</evidence>
<accession>A0A249MX08</accession>
<evidence type="ECO:0000256" key="1">
    <source>
        <dbReference type="ARBA" id="ARBA00022679"/>
    </source>
</evidence>